<dbReference type="Gene3D" id="1.25.40.10">
    <property type="entry name" value="Tetratricopeptide repeat domain"/>
    <property type="match status" value="1"/>
</dbReference>
<dbReference type="Pfam" id="PF13181">
    <property type="entry name" value="TPR_8"/>
    <property type="match status" value="1"/>
</dbReference>
<dbReference type="InterPro" id="IPR011990">
    <property type="entry name" value="TPR-like_helical_dom_sf"/>
</dbReference>
<dbReference type="EMBL" id="JBDIZK010000012">
    <property type="protein sequence ID" value="MEN3749091.1"/>
    <property type="molecule type" value="Genomic_DNA"/>
</dbReference>
<feature type="signal peptide" evidence="2">
    <location>
        <begin position="1"/>
        <end position="26"/>
    </location>
</feature>
<name>A0ABV0BE78_9SPHN</name>
<reference evidence="3 4" key="1">
    <citation type="submission" date="2024-05" db="EMBL/GenBank/DDBJ databases">
        <title>Sphingomonas sp. HF-S3 16S ribosomal RNA gene Genome sequencing and assembly.</title>
        <authorList>
            <person name="Lee H."/>
        </authorList>
    </citation>
    <scope>NUCLEOTIDE SEQUENCE [LARGE SCALE GENOMIC DNA]</scope>
    <source>
        <strain evidence="3 4">HF-S3</strain>
    </source>
</reference>
<evidence type="ECO:0000313" key="3">
    <source>
        <dbReference type="EMBL" id="MEN3749091.1"/>
    </source>
</evidence>
<dbReference type="SUPFAM" id="SSF48452">
    <property type="entry name" value="TPR-like"/>
    <property type="match status" value="1"/>
</dbReference>
<dbReference type="RefSeq" id="WP_346248131.1">
    <property type="nucleotide sequence ID" value="NZ_JBDIZK010000012.1"/>
</dbReference>
<organism evidence="3 4">
    <name type="scientific">Sphingomonas rustica</name>
    <dbReference type="NCBI Taxonomy" id="3103142"/>
    <lineage>
        <taxon>Bacteria</taxon>
        <taxon>Pseudomonadati</taxon>
        <taxon>Pseudomonadota</taxon>
        <taxon>Alphaproteobacteria</taxon>
        <taxon>Sphingomonadales</taxon>
        <taxon>Sphingomonadaceae</taxon>
        <taxon>Sphingomonas</taxon>
    </lineage>
</organism>
<sequence length="331" mass="37373">MRTIRKFALAASFGLALAVAPMTASAQNGSFQGTSLLGQPMYTAPARNANVAAVETLERAARDAKAAFEANMTVDNATWYGRVLFYQGYTRESAEVYDKALRRFPNSGKLLRHRAHRHFSLREFDKSIELGLKAAKLYENQPLEREKPGPDYFPGDPDVVQYYLYYHLGQAYFAKHDFDNAAKWFARSAEAASFTHDFDARTANGYWEYLSLARSGRLREAQKRLDSYDLTLFEVHPTGGSDTYFDGLQLFKGHRAADSFFSDKDGGRAFATADGVAASTAYSLANYYMLRGEPEKAKPWLQRSINVDSWSYFARIQAEADWLLLFPNEKP</sequence>
<comment type="caution">
    <text evidence="3">The sequence shown here is derived from an EMBL/GenBank/DDBJ whole genome shotgun (WGS) entry which is preliminary data.</text>
</comment>
<keyword evidence="4" id="KW-1185">Reference proteome</keyword>
<dbReference type="PROSITE" id="PS50005">
    <property type="entry name" value="TPR"/>
    <property type="match status" value="1"/>
</dbReference>
<evidence type="ECO:0000313" key="4">
    <source>
        <dbReference type="Proteomes" id="UP001427805"/>
    </source>
</evidence>
<accession>A0ABV0BE78</accession>
<dbReference type="Proteomes" id="UP001427805">
    <property type="component" value="Unassembled WGS sequence"/>
</dbReference>
<dbReference type="SMART" id="SM00028">
    <property type="entry name" value="TPR"/>
    <property type="match status" value="3"/>
</dbReference>
<gene>
    <name evidence="3" type="ORF">TPR58_18100</name>
</gene>
<keyword evidence="1" id="KW-0802">TPR repeat</keyword>
<proteinExistence type="predicted"/>
<keyword evidence="2" id="KW-0732">Signal</keyword>
<evidence type="ECO:0000256" key="2">
    <source>
        <dbReference type="SAM" id="SignalP"/>
    </source>
</evidence>
<evidence type="ECO:0000256" key="1">
    <source>
        <dbReference type="PROSITE-ProRule" id="PRU00339"/>
    </source>
</evidence>
<feature type="chain" id="PRO_5046946493" description="Tetratricopeptide repeat protein" evidence="2">
    <location>
        <begin position="27"/>
        <end position="331"/>
    </location>
</feature>
<evidence type="ECO:0008006" key="5">
    <source>
        <dbReference type="Google" id="ProtNLM"/>
    </source>
</evidence>
<feature type="repeat" description="TPR" evidence="1">
    <location>
        <begin position="162"/>
        <end position="195"/>
    </location>
</feature>
<dbReference type="InterPro" id="IPR019734">
    <property type="entry name" value="TPR_rpt"/>
</dbReference>
<protein>
    <recommendedName>
        <fullName evidence="5">Tetratricopeptide repeat protein</fullName>
    </recommendedName>
</protein>